<dbReference type="Pfam" id="PF07833">
    <property type="entry name" value="Cu_amine_oxidN1"/>
    <property type="match status" value="1"/>
</dbReference>
<dbReference type="InterPro" id="IPR036582">
    <property type="entry name" value="Mao_N_sf"/>
</dbReference>
<evidence type="ECO:0000313" key="3">
    <source>
        <dbReference type="EMBL" id="MDG0814290.1"/>
    </source>
</evidence>
<keyword evidence="1" id="KW-0732">Signal</keyword>
<keyword evidence="4" id="KW-1185">Reference proteome</keyword>
<dbReference type="Pfam" id="PF01963">
    <property type="entry name" value="TraB_PrgY_gumN"/>
    <property type="match status" value="1"/>
</dbReference>
<dbReference type="Gene3D" id="3.30.457.10">
    <property type="entry name" value="Copper amine oxidase-like, N-terminal domain"/>
    <property type="match status" value="1"/>
</dbReference>
<dbReference type="EMBL" id="JAPDIA010000009">
    <property type="protein sequence ID" value="MDG0814290.1"/>
    <property type="molecule type" value="Genomic_DNA"/>
</dbReference>
<accession>A0A9X4KZW9</accession>
<dbReference type="InterPro" id="IPR047111">
    <property type="entry name" value="YbaP-like"/>
</dbReference>
<proteinExistence type="predicted"/>
<dbReference type="PANTHER" id="PTHR40590:SF1">
    <property type="entry name" value="CYTOPLASMIC PROTEIN"/>
    <property type="match status" value="1"/>
</dbReference>
<gene>
    <name evidence="3" type="ORF">OMP40_37190</name>
</gene>
<feature type="chain" id="PRO_5040911882" evidence="1">
    <location>
        <begin position="25"/>
        <end position="420"/>
    </location>
</feature>
<name>A0A9X4KZW9_9BACL</name>
<dbReference type="AlphaFoldDB" id="A0A9X4KZW9"/>
<feature type="signal peptide" evidence="1">
    <location>
        <begin position="1"/>
        <end position="24"/>
    </location>
</feature>
<protein>
    <submittedName>
        <fullName evidence="3">TraB/GumN family protein</fullName>
    </submittedName>
</protein>
<dbReference type="InterPro" id="IPR012854">
    <property type="entry name" value="Cu_amine_oxidase-like_N"/>
</dbReference>
<reference evidence="3" key="1">
    <citation type="submission" date="2022-10" db="EMBL/GenBank/DDBJ databases">
        <title>Comparative genomic analysis of Cohnella hashimotonis sp. nov., isolated from the International Space Station.</title>
        <authorList>
            <person name="Simpson A."/>
            <person name="Venkateswaran K."/>
        </authorList>
    </citation>
    <scope>NUCLEOTIDE SEQUENCE</scope>
    <source>
        <strain evidence="3">DSM 28161</strain>
    </source>
</reference>
<sequence length="420" mass="45229">MKKLGALFLSLILAVSVFSGAASAAAKPVSVWMDGAAVSFKQGAPMVENGTTLVPLRPLIEKLGVNLYWDSETQTVTGTKSGLSFALQVGNDTAVVNGVVEALDAVPRIIRGTTYVPLRFVAEAVGYKVTWDAKNNAVALAPAGQPGGSKGFLWKAEKNGNTVYLLGSIHVAQAKMYPLRAEIEAAYKASSYLGVEVDMTKVDADAMEKLVEDKGTYKDGTTLKDHVSAETYRALVDILIANKMPLTAFDQYEPWVVAQSLPSLQGEADGYQANLGIDVYLMGKAAQDNKLIVPLESAESQLDMFDRFSPALQEAQLKEAIDAYNLPSAQGGAAIDALTRMWVTGDEDALVEMTKASEENQEYYKALIIDRNLTMTGKIEGYLNDDQNVTRMIVVGAAHMLGNDGIVTHLKNDGYTVTKL</sequence>
<evidence type="ECO:0000259" key="2">
    <source>
        <dbReference type="Pfam" id="PF07833"/>
    </source>
</evidence>
<evidence type="ECO:0000256" key="1">
    <source>
        <dbReference type="SAM" id="SignalP"/>
    </source>
</evidence>
<organism evidence="3 4">
    <name type="scientific">Cohnella rhizosphaerae</name>
    <dbReference type="NCBI Taxonomy" id="1457232"/>
    <lineage>
        <taxon>Bacteria</taxon>
        <taxon>Bacillati</taxon>
        <taxon>Bacillota</taxon>
        <taxon>Bacilli</taxon>
        <taxon>Bacillales</taxon>
        <taxon>Paenibacillaceae</taxon>
        <taxon>Cohnella</taxon>
    </lineage>
</organism>
<dbReference type="Proteomes" id="UP001153404">
    <property type="component" value="Unassembled WGS sequence"/>
</dbReference>
<dbReference type="SUPFAM" id="SSF55383">
    <property type="entry name" value="Copper amine oxidase, domain N"/>
    <property type="match status" value="1"/>
</dbReference>
<dbReference type="PANTHER" id="PTHR40590">
    <property type="entry name" value="CYTOPLASMIC PROTEIN-RELATED"/>
    <property type="match status" value="1"/>
</dbReference>
<dbReference type="RefSeq" id="WP_277539105.1">
    <property type="nucleotide sequence ID" value="NZ_JAPDIA010000009.1"/>
</dbReference>
<dbReference type="InterPro" id="IPR002816">
    <property type="entry name" value="TraB/PrgY/GumN_fam"/>
</dbReference>
<comment type="caution">
    <text evidence="3">The sequence shown here is derived from an EMBL/GenBank/DDBJ whole genome shotgun (WGS) entry which is preliminary data.</text>
</comment>
<dbReference type="CDD" id="cd14789">
    <property type="entry name" value="Tiki"/>
    <property type="match status" value="1"/>
</dbReference>
<feature type="domain" description="Copper amine oxidase-like N-terminal" evidence="2">
    <location>
        <begin position="33"/>
        <end position="139"/>
    </location>
</feature>
<evidence type="ECO:0000313" key="4">
    <source>
        <dbReference type="Proteomes" id="UP001153404"/>
    </source>
</evidence>